<organism evidence="10 11">
    <name type="scientific">Caenorhabditis nigoni</name>
    <dbReference type="NCBI Taxonomy" id="1611254"/>
    <lineage>
        <taxon>Eukaryota</taxon>
        <taxon>Metazoa</taxon>
        <taxon>Ecdysozoa</taxon>
        <taxon>Nematoda</taxon>
        <taxon>Chromadorea</taxon>
        <taxon>Rhabditida</taxon>
        <taxon>Rhabditina</taxon>
        <taxon>Rhabditomorpha</taxon>
        <taxon>Rhabditoidea</taxon>
        <taxon>Rhabditidae</taxon>
        <taxon>Peloderinae</taxon>
        <taxon>Caenorhabditis</taxon>
    </lineage>
</organism>
<evidence type="ECO:0000256" key="1">
    <source>
        <dbReference type="ARBA" id="ARBA00004651"/>
    </source>
</evidence>
<feature type="transmembrane region" description="Helical" evidence="8">
    <location>
        <begin position="297"/>
        <end position="316"/>
    </location>
</feature>
<dbReference type="GO" id="GO:0004930">
    <property type="term" value="F:G protein-coupled receptor activity"/>
    <property type="evidence" value="ECO:0007669"/>
    <property type="project" value="InterPro"/>
</dbReference>
<keyword evidence="11" id="KW-1185">Reference proteome</keyword>
<dbReference type="PROSITE" id="PS50262">
    <property type="entry name" value="G_PROTEIN_RECEP_F1_2"/>
    <property type="match status" value="1"/>
</dbReference>
<dbReference type="PANTHER" id="PTHR24241:SF170">
    <property type="entry name" value="G-PROTEIN COUPLED RECEPTORS FAMILY 1 PROFILE DOMAIN-CONTAINING PROTEIN"/>
    <property type="match status" value="1"/>
</dbReference>
<comment type="caution">
    <text evidence="10">The sequence shown here is derived from an EMBL/GenBank/DDBJ whole genome shotgun (WGS) entry which is preliminary data.</text>
</comment>
<feature type="transmembrane region" description="Helical" evidence="8">
    <location>
        <begin position="336"/>
        <end position="357"/>
    </location>
</feature>
<accession>A0A2G5SZU0</accession>
<feature type="region of interest" description="Disordered" evidence="7">
    <location>
        <begin position="28"/>
        <end position="47"/>
    </location>
</feature>
<evidence type="ECO:0000256" key="2">
    <source>
        <dbReference type="ARBA" id="ARBA00022475"/>
    </source>
</evidence>
<proteinExistence type="predicted"/>
<gene>
    <name evidence="10" type="primary">Cni-F59D12.1</name>
    <name evidence="10" type="synonym">Cnig_chr_X.g25760</name>
    <name evidence="10" type="ORF">B9Z55_025760</name>
</gene>
<dbReference type="STRING" id="1611254.A0A2G5SZU0"/>
<dbReference type="InterPro" id="IPR000276">
    <property type="entry name" value="GPCR_Rhodpsn"/>
</dbReference>
<dbReference type="SUPFAM" id="SSF81321">
    <property type="entry name" value="Family A G protein-coupled receptor-like"/>
    <property type="match status" value="1"/>
</dbReference>
<dbReference type="PRINTS" id="PR00237">
    <property type="entry name" value="GPCRRHODOPSN"/>
</dbReference>
<dbReference type="GO" id="GO:0042277">
    <property type="term" value="F:peptide binding"/>
    <property type="evidence" value="ECO:0007669"/>
    <property type="project" value="TreeGrafter"/>
</dbReference>
<evidence type="ECO:0000256" key="3">
    <source>
        <dbReference type="ARBA" id="ARBA00022692"/>
    </source>
</evidence>
<feature type="transmembrane region" description="Helical" evidence="8">
    <location>
        <begin position="95"/>
        <end position="117"/>
    </location>
</feature>
<evidence type="ECO:0000256" key="6">
    <source>
        <dbReference type="ARBA" id="ARBA00023170"/>
    </source>
</evidence>
<evidence type="ECO:0000259" key="9">
    <source>
        <dbReference type="PROSITE" id="PS50262"/>
    </source>
</evidence>
<feature type="transmembrane region" description="Helical" evidence="8">
    <location>
        <begin position="251"/>
        <end position="276"/>
    </location>
</feature>
<evidence type="ECO:0000313" key="11">
    <source>
        <dbReference type="Proteomes" id="UP000230233"/>
    </source>
</evidence>
<feature type="compositionally biased region" description="Basic and acidic residues" evidence="7">
    <location>
        <begin position="31"/>
        <end position="41"/>
    </location>
</feature>
<feature type="transmembrane region" description="Helical" evidence="8">
    <location>
        <begin position="124"/>
        <end position="148"/>
    </location>
</feature>
<evidence type="ECO:0000256" key="8">
    <source>
        <dbReference type="SAM" id="Phobius"/>
    </source>
</evidence>
<keyword evidence="5 8" id="KW-0472">Membrane</keyword>
<keyword evidence="3 8" id="KW-0812">Transmembrane</keyword>
<dbReference type="AlphaFoldDB" id="A0A2G5SZU0"/>
<dbReference type="GO" id="GO:0032870">
    <property type="term" value="P:cellular response to hormone stimulus"/>
    <property type="evidence" value="ECO:0007669"/>
    <property type="project" value="TreeGrafter"/>
</dbReference>
<protein>
    <recommendedName>
        <fullName evidence="9">G-protein coupled receptors family 1 profile domain-containing protein</fullName>
    </recommendedName>
</protein>
<dbReference type="CDD" id="cd00637">
    <property type="entry name" value="7tm_classA_rhodopsin-like"/>
    <property type="match status" value="1"/>
</dbReference>
<name>A0A2G5SZU0_9PELO</name>
<feature type="transmembrane region" description="Helical" evidence="8">
    <location>
        <begin position="209"/>
        <end position="231"/>
    </location>
</feature>
<evidence type="ECO:0000256" key="5">
    <source>
        <dbReference type="ARBA" id="ARBA00023136"/>
    </source>
</evidence>
<keyword evidence="2" id="KW-1003">Cell membrane</keyword>
<dbReference type="Gene3D" id="1.20.1070.10">
    <property type="entry name" value="Rhodopsin 7-helix transmembrane proteins"/>
    <property type="match status" value="1"/>
</dbReference>
<feature type="domain" description="G-protein coupled receptors family 1 profile" evidence="9">
    <location>
        <begin position="106"/>
        <end position="355"/>
    </location>
</feature>
<evidence type="ECO:0000256" key="7">
    <source>
        <dbReference type="SAM" id="MobiDB-lite"/>
    </source>
</evidence>
<dbReference type="OrthoDB" id="6376512at2759"/>
<dbReference type="FunFam" id="1.20.1070.10:FF:000422">
    <property type="entry name" value="Protein CBG07754"/>
    <property type="match status" value="1"/>
</dbReference>
<evidence type="ECO:0000256" key="4">
    <source>
        <dbReference type="ARBA" id="ARBA00022989"/>
    </source>
</evidence>
<comment type="subcellular location">
    <subcellularLocation>
        <location evidence="1">Cell membrane</location>
        <topology evidence="1">Multi-pass membrane protein</topology>
    </subcellularLocation>
</comment>
<keyword evidence="4 8" id="KW-1133">Transmembrane helix</keyword>
<dbReference type="Pfam" id="PF00001">
    <property type="entry name" value="7tm_1"/>
    <property type="match status" value="1"/>
</dbReference>
<keyword evidence="6" id="KW-0675">Receptor</keyword>
<dbReference type="Proteomes" id="UP000230233">
    <property type="component" value="Chromosome X"/>
</dbReference>
<feature type="transmembrane region" description="Helical" evidence="8">
    <location>
        <begin position="168"/>
        <end position="188"/>
    </location>
</feature>
<sequence length="393" mass="44164">MSQSVFLLSENENDVSFVGGRLAWGAAGGGRRTDGKSEPFDNQKTNETGTPSFFSLGNLNGLIRHKVALWTTSPSMWPPVDVRSLTAESLGRASLILAVDLLLLVTSILNIFIIAFTPDLSDVIGCYLISLSVADLLTALFVIPLSIYSTLEGTWRIGGDNSMICKSAAYLQIALLCSTIYTFAWICIDRYSAMMKPSRYSEQSLTRCKCWIIFSWLTSMLLCCPIIVARMQVVFYPDAQLCVLDWSATSAYSVTLLLLVFVPTLVTVFNTGWKIWSAIRNPGVLDDSQRNVVETDPNFVLTGFLFVTFFLSWLPLITLKLLELIWGPFDMDLSMVTFFFVWLAVSGPCCKFLIYMFTNHQFRNSFLTYISCTMCCARRSRYEYHDIGNNSFL</sequence>
<dbReference type="EMBL" id="PDUG01000006">
    <property type="protein sequence ID" value="PIC20634.1"/>
    <property type="molecule type" value="Genomic_DNA"/>
</dbReference>
<evidence type="ECO:0000313" key="10">
    <source>
        <dbReference type="EMBL" id="PIC20634.1"/>
    </source>
</evidence>
<reference evidence="11" key="1">
    <citation type="submission" date="2017-10" db="EMBL/GenBank/DDBJ databases">
        <title>Rapid genome shrinkage in a self-fertile nematode reveals novel sperm competition proteins.</title>
        <authorList>
            <person name="Yin D."/>
            <person name="Schwarz E.M."/>
            <person name="Thomas C.G."/>
            <person name="Felde R.L."/>
            <person name="Korf I.F."/>
            <person name="Cutter A.D."/>
            <person name="Schartner C.M."/>
            <person name="Ralston E.J."/>
            <person name="Meyer B.J."/>
            <person name="Haag E.S."/>
        </authorList>
    </citation>
    <scope>NUCLEOTIDE SEQUENCE [LARGE SCALE GENOMIC DNA]</scope>
    <source>
        <strain evidence="11">JU1422</strain>
    </source>
</reference>
<dbReference type="GO" id="GO:0005886">
    <property type="term" value="C:plasma membrane"/>
    <property type="evidence" value="ECO:0007669"/>
    <property type="project" value="UniProtKB-SubCell"/>
</dbReference>
<dbReference type="InterPro" id="IPR017452">
    <property type="entry name" value="GPCR_Rhodpsn_7TM"/>
</dbReference>
<dbReference type="PANTHER" id="PTHR24241">
    <property type="entry name" value="NEUROPEPTIDE RECEPTOR-RELATED G-PROTEIN COUPLED RECEPTOR"/>
    <property type="match status" value="1"/>
</dbReference>